<sequence>MSLKDSQEAVSDYLGRNSHLATVAAFGQQHTSVSMYSATTVVRAPESVVRGRWSPAVHGFVGEELLLNHRRSGRDLGMQLGVSRFYGHDAVLSTAHGDLQERVDGAIALPAHKRLRSGLTDTVSTRRSGRGFSGKPASLEELATVLWHAQGVSGSLPVPTAQDGDAAVALRNAPSGGGLYPVRLAVLAQHVKGLAPGAYAYQPHSHTLVPYRPDPRPVDLSRQMWTADVELDKVAFALVYVYELYANSQKYGDSGLVFALIEVGGISQNVHLARTSLGMIGCDQGGYDKQTLEKTLGCDGTSRHVVHLTLLGHGEA</sequence>
<evidence type="ECO:0000259" key="1">
    <source>
        <dbReference type="Pfam" id="PF00881"/>
    </source>
</evidence>
<protein>
    <submittedName>
        <fullName evidence="2">SagB/ThcOx family dehydrogenase</fullName>
    </submittedName>
</protein>
<dbReference type="GO" id="GO:0016491">
    <property type="term" value="F:oxidoreductase activity"/>
    <property type="evidence" value="ECO:0007669"/>
    <property type="project" value="InterPro"/>
</dbReference>
<dbReference type="Pfam" id="PF00881">
    <property type="entry name" value="Nitroreductase"/>
    <property type="match status" value="1"/>
</dbReference>
<dbReference type="InterPro" id="IPR000415">
    <property type="entry name" value="Nitroreductase-like"/>
</dbReference>
<dbReference type="SUPFAM" id="SSF55469">
    <property type="entry name" value="FMN-dependent nitroreductase-like"/>
    <property type="match status" value="1"/>
</dbReference>
<dbReference type="RefSeq" id="WP_354644463.1">
    <property type="nucleotide sequence ID" value="NZ_CP159872.1"/>
</dbReference>
<dbReference type="PANTHER" id="PTHR43745">
    <property type="entry name" value="NITROREDUCTASE MJ1384-RELATED"/>
    <property type="match status" value="1"/>
</dbReference>
<proteinExistence type="predicted"/>
<organism evidence="2">
    <name type="scientific">Kitasatospora camelliae</name>
    <dbReference type="NCBI Taxonomy" id="3156397"/>
    <lineage>
        <taxon>Bacteria</taxon>
        <taxon>Bacillati</taxon>
        <taxon>Actinomycetota</taxon>
        <taxon>Actinomycetes</taxon>
        <taxon>Kitasatosporales</taxon>
        <taxon>Streptomycetaceae</taxon>
        <taxon>Kitasatospora</taxon>
    </lineage>
</organism>
<name>A0AAU8K481_9ACTN</name>
<dbReference type="Gene3D" id="3.40.109.10">
    <property type="entry name" value="NADH Oxidase"/>
    <property type="match status" value="1"/>
</dbReference>
<dbReference type="InterPro" id="IPR020051">
    <property type="entry name" value="SagB-type_dehydrogenase"/>
</dbReference>
<dbReference type="InterPro" id="IPR029479">
    <property type="entry name" value="Nitroreductase"/>
</dbReference>
<dbReference type="KEGG" id="kcm:ABWK59_33710"/>
<dbReference type="CDD" id="cd02142">
    <property type="entry name" value="McbC_SagB-like_oxidoreductase"/>
    <property type="match status" value="1"/>
</dbReference>
<dbReference type="EMBL" id="CP159872">
    <property type="protein sequence ID" value="XCM83527.1"/>
    <property type="molecule type" value="Genomic_DNA"/>
</dbReference>
<evidence type="ECO:0000313" key="2">
    <source>
        <dbReference type="EMBL" id="XCM83527.1"/>
    </source>
</evidence>
<accession>A0AAU8K481</accession>
<dbReference type="AlphaFoldDB" id="A0AAU8K481"/>
<dbReference type="InterPro" id="IPR052544">
    <property type="entry name" value="Bacteriocin_Proc_Enz"/>
</dbReference>
<reference evidence="2" key="1">
    <citation type="submission" date="2024-06" db="EMBL/GenBank/DDBJ databases">
        <title>The genome sequences of Kitasatospora sp. strain HUAS MG31.</title>
        <authorList>
            <person name="Mo P."/>
        </authorList>
    </citation>
    <scope>NUCLEOTIDE SEQUENCE</scope>
    <source>
        <strain evidence="2">HUAS MG31</strain>
    </source>
</reference>
<dbReference type="PANTHER" id="PTHR43745:SF2">
    <property type="entry name" value="NITROREDUCTASE MJ1384-RELATED"/>
    <property type="match status" value="1"/>
</dbReference>
<dbReference type="NCBIfam" id="TIGR03605">
    <property type="entry name" value="antibiot_sagB"/>
    <property type="match status" value="1"/>
</dbReference>
<gene>
    <name evidence="2" type="ORF">ABWK59_33710</name>
</gene>
<feature type="domain" description="Nitroreductase" evidence="1">
    <location>
        <begin position="124"/>
        <end position="310"/>
    </location>
</feature>